<reference evidence="1 2" key="1">
    <citation type="journal article" date="2016" name="Nat. Commun.">
        <title>Thousands of microbial genomes shed light on interconnected biogeochemical processes in an aquifer system.</title>
        <authorList>
            <person name="Anantharaman K."/>
            <person name="Brown C.T."/>
            <person name="Hug L.A."/>
            <person name="Sharon I."/>
            <person name="Castelle C.J."/>
            <person name="Probst A.J."/>
            <person name="Thomas B.C."/>
            <person name="Singh A."/>
            <person name="Wilkins M.J."/>
            <person name="Karaoz U."/>
            <person name="Brodie E.L."/>
            <person name="Williams K.H."/>
            <person name="Hubbard S.S."/>
            <person name="Banfield J.F."/>
        </authorList>
    </citation>
    <scope>NUCLEOTIDE SEQUENCE [LARGE SCALE GENOMIC DNA]</scope>
</reference>
<evidence type="ECO:0000313" key="2">
    <source>
        <dbReference type="Proteomes" id="UP000176814"/>
    </source>
</evidence>
<dbReference type="Proteomes" id="UP000176814">
    <property type="component" value="Unassembled WGS sequence"/>
</dbReference>
<dbReference type="InterPro" id="IPR050114">
    <property type="entry name" value="UPF0173_UPF0282_UlaG_hydrolase"/>
</dbReference>
<dbReference type="EMBL" id="MFUW01000007">
    <property type="protein sequence ID" value="OGI90782.1"/>
    <property type="molecule type" value="Genomic_DNA"/>
</dbReference>
<name>A0A1F6X9G6_9BACT</name>
<gene>
    <name evidence="1" type="ORF">A2911_01940</name>
</gene>
<dbReference type="InterPro" id="IPR036866">
    <property type="entry name" value="RibonucZ/Hydroxyglut_hydro"/>
</dbReference>
<evidence type="ECO:0008006" key="3">
    <source>
        <dbReference type="Google" id="ProtNLM"/>
    </source>
</evidence>
<dbReference type="AlphaFoldDB" id="A0A1F6X9G6"/>
<protein>
    <recommendedName>
        <fullName evidence="3">Metallo-beta-lactamase domain-containing protein</fullName>
    </recommendedName>
</protein>
<proteinExistence type="predicted"/>
<sequence>MKIKKIGHCCLVVDINGKRVMTDPGFFTIEAQKREKKIDLVLITHEHSDHLHIESLKELLKNNPDIKVITNDSVGKFLIEVGIKYEVLENKVVTNILDVELEAHDCKHEEVFENFGQVQNTAYFIGKRLFYPGDSFYNPDKPVEILALPVAGPWVRIKDATKYALEINPKICFPVHDGMLNTFGGSHKVPEMFLTKVGVIFKTFEENKEEEF</sequence>
<dbReference type="SUPFAM" id="SSF56281">
    <property type="entry name" value="Metallo-hydrolase/oxidoreductase"/>
    <property type="match status" value="1"/>
</dbReference>
<organism evidence="1 2">
    <name type="scientific">Candidatus Nomurabacteria bacterium RIFCSPLOWO2_01_FULL_40_15</name>
    <dbReference type="NCBI Taxonomy" id="1801772"/>
    <lineage>
        <taxon>Bacteria</taxon>
        <taxon>Candidatus Nomuraibacteriota</taxon>
    </lineage>
</organism>
<dbReference type="PANTHER" id="PTHR43546">
    <property type="entry name" value="UPF0173 METAL-DEPENDENT HYDROLASE MJ1163-RELATED"/>
    <property type="match status" value="1"/>
</dbReference>
<dbReference type="PANTHER" id="PTHR43546:SF3">
    <property type="entry name" value="UPF0173 METAL-DEPENDENT HYDROLASE MJ1163"/>
    <property type="match status" value="1"/>
</dbReference>
<dbReference type="Gene3D" id="3.60.15.10">
    <property type="entry name" value="Ribonuclease Z/Hydroxyacylglutathione hydrolase-like"/>
    <property type="match status" value="1"/>
</dbReference>
<comment type="caution">
    <text evidence="1">The sequence shown here is derived from an EMBL/GenBank/DDBJ whole genome shotgun (WGS) entry which is preliminary data.</text>
</comment>
<dbReference type="Pfam" id="PF13483">
    <property type="entry name" value="Lactamase_B_3"/>
    <property type="match status" value="1"/>
</dbReference>
<evidence type="ECO:0000313" key="1">
    <source>
        <dbReference type="EMBL" id="OGI90782.1"/>
    </source>
</evidence>
<accession>A0A1F6X9G6</accession>